<keyword evidence="3" id="KW-1185">Reference proteome</keyword>
<dbReference type="Proteomes" id="UP000230233">
    <property type="component" value="Chromosome X"/>
</dbReference>
<accession>A0A2G5SSB5</accession>
<feature type="region of interest" description="Disordered" evidence="1">
    <location>
        <begin position="52"/>
        <end position="79"/>
    </location>
</feature>
<organism evidence="2 3">
    <name type="scientific">Caenorhabditis nigoni</name>
    <dbReference type="NCBI Taxonomy" id="1611254"/>
    <lineage>
        <taxon>Eukaryota</taxon>
        <taxon>Metazoa</taxon>
        <taxon>Ecdysozoa</taxon>
        <taxon>Nematoda</taxon>
        <taxon>Chromadorea</taxon>
        <taxon>Rhabditida</taxon>
        <taxon>Rhabditina</taxon>
        <taxon>Rhabditomorpha</taxon>
        <taxon>Rhabditoidea</taxon>
        <taxon>Rhabditidae</taxon>
        <taxon>Peloderinae</taxon>
        <taxon>Caenorhabditis</taxon>
    </lineage>
</organism>
<dbReference type="AlphaFoldDB" id="A0A2G5SSB5"/>
<evidence type="ECO:0000313" key="3">
    <source>
        <dbReference type="Proteomes" id="UP000230233"/>
    </source>
</evidence>
<reference evidence="3" key="1">
    <citation type="submission" date="2017-10" db="EMBL/GenBank/DDBJ databases">
        <title>Rapid genome shrinkage in a self-fertile nematode reveals novel sperm competition proteins.</title>
        <authorList>
            <person name="Yin D."/>
            <person name="Schwarz E.M."/>
            <person name="Thomas C.G."/>
            <person name="Felde R.L."/>
            <person name="Korf I.F."/>
            <person name="Cutter A.D."/>
            <person name="Schartner C.M."/>
            <person name="Ralston E.J."/>
            <person name="Meyer B.J."/>
            <person name="Haag E.S."/>
        </authorList>
    </citation>
    <scope>NUCLEOTIDE SEQUENCE [LARGE SCALE GENOMIC DNA]</scope>
    <source>
        <strain evidence="3">JU1422</strain>
    </source>
</reference>
<proteinExistence type="predicted"/>
<evidence type="ECO:0000313" key="2">
    <source>
        <dbReference type="EMBL" id="PIC17950.1"/>
    </source>
</evidence>
<name>A0A2G5SSB5_9PELO</name>
<evidence type="ECO:0000256" key="1">
    <source>
        <dbReference type="SAM" id="MobiDB-lite"/>
    </source>
</evidence>
<gene>
    <name evidence="2" type="primary">Cni-R02E4.3</name>
    <name evidence="2" type="synonym">Cnig_chr_X.g24007</name>
    <name evidence="2" type="ORF">B9Z55_024007</name>
</gene>
<comment type="caution">
    <text evidence="2">The sequence shown here is derived from an EMBL/GenBank/DDBJ whole genome shotgun (WGS) entry which is preliminary data.</text>
</comment>
<dbReference type="EMBL" id="PDUG01000006">
    <property type="protein sequence ID" value="PIC17950.1"/>
    <property type="molecule type" value="Genomic_DNA"/>
</dbReference>
<protein>
    <submittedName>
        <fullName evidence="2">Uncharacterized protein</fullName>
    </submittedName>
</protein>
<feature type="compositionally biased region" description="Basic and acidic residues" evidence="1">
    <location>
        <begin position="64"/>
        <end position="79"/>
    </location>
</feature>
<dbReference type="OrthoDB" id="5850547at2759"/>
<sequence length="122" mass="13919">MLYLSFPFLSSRSFFFKSPFISENNKMKLQTGVSSKDLSTLKELAELEKHKETMDAVKANEQNSKAEEAGEIEKKEEEQKSDVVDKIKNSIYSVAKTKWENCCLKPDNCCVVKAVRKLTNSE</sequence>